<comment type="subcellular location">
    <subcellularLocation>
        <location evidence="1">Cell membrane</location>
        <topology evidence="1">Multi-pass membrane protein</topology>
    </subcellularLocation>
</comment>
<feature type="transmembrane region" description="Helical" evidence="7">
    <location>
        <begin position="423"/>
        <end position="442"/>
    </location>
</feature>
<feature type="transmembrane region" description="Helical" evidence="7">
    <location>
        <begin position="332"/>
        <end position="351"/>
    </location>
</feature>
<feature type="transmembrane region" description="Helical" evidence="7">
    <location>
        <begin position="160"/>
        <end position="179"/>
    </location>
</feature>
<dbReference type="EMBL" id="CP033221">
    <property type="protein sequence ID" value="AZV80811.1"/>
    <property type="molecule type" value="Genomic_DNA"/>
</dbReference>
<protein>
    <submittedName>
        <fullName evidence="8">MFS transporter</fullName>
    </submittedName>
</protein>
<evidence type="ECO:0000256" key="5">
    <source>
        <dbReference type="ARBA" id="ARBA00022989"/>
    </source>
</evidence>
<sequence length="453" mass="48872">MPRAFVSNSLWTTLPTSIRHSYRSRPGKRSKREHACLFTLTGKIIDYICYYKKIGTNNISICRQNFNTPRAYVYRHAVAQLFLWGAFYYLLPAISTLIVAETGWPVLHISVSFTLAFLVWALCAPVVGICIDRGWGGAVMIAGGLLGAFVLAVLSIVSDLWVFSCALMVLGMCMAATLYDPCFAVMMRRLGGHGESATATVTLIAGFATLLTFPLVLVLSKYMEWREIILVFAVLACVAVCFLPSQDRRELQALKSGDGPPFKIETAPVLIALSFGLIMLGHAILLFLLPVVLVKEGGAAAIGLLAVAILGPAQIAGRLVWRALGHRFDLQVGAVVLFILFCVPPIVLVVFGPSAGVVYLALGIQGASYGVHTILRPTLARLYLPTAHLGRGLGSIATVGLVMMALGPALGGVMWRASGFTGLMGSVLVLDFLGFCLILVLVKFKPDERCHDQ</sequence>
<geneLocation type="plasmid" evidence="8 9">
    <name>pW43B</name>
</geneLocation>
<gene>
    <name evidence="8" type="ORF">EBB79_22935</name>
</gene>
<dbReference type="AlphaFoldDB" id="A0A3T0N9Z6"/>
<keyword evidence="3" id="KW-1003">Cell membrane</keyword>
<feature type="transmembrane region" description="Helical" evidence="7">
    <location>
        <begin position="134"/>
        <end position="154"/>
    </location>
</feature>
<keyword evidence="6 7" id="KW-0472">Membrane</keyword>
<dbReference type="Proteomes" id="UP000283063">
    <property type="component" value="Plasmid pW43B"/>
</dbReference>
<evidence type="ECO:0000256" key="4">
    <source>
        <dbReference type="ARBA" id="ARBA00022692"/>
    </source>
</evidence>
<dbReference type="InterPro" id="IPR050171">
    <property type="entry name" value="MFS_Transporters"/>
</dbReference>
<dbReference type="Gene3D" id="1.20.1250.20">
    <property type="entry name" value="MFS general substrate transporter like domains"/>
    <property type="match status" value="1"/>
</dbReference>
<dbReference type="OrthoDB" id="7200137at2"/>
<keyword evidence="9" id="KW-1185">Reference proteome</keyword>
<evidence type="ECO:0000256" key="1">
    <source>
        <dbReference type="ARBA" id="ARBA00004651"/>
    </source>
</evidence>
<dbReference type="PANTHER" id="PTHR23517:SF2">
    <property type="entry name" value="MULTIDRUG RESISTANCE PROTEIN MDTH"/>
    <property type="match status" value="1"/>
</dbReference>
<feature type="transmembrane region" description="Helical" evidence="7">
    <location>
        <begin position="266"/>
        <end position="293"/>
    </location>
</feature>
<feature type="transmembrane region" description="Helical" evidence="7">
    <location>
        <begin position="357"/>
        <end position="375"/>
    </location>
</feature>
<proteinExistence type="predicted"/>
<dbReference type="GO" id="GO:0022857">
    <property type="term" value="F:transmembrane transporter activity"/>
    <property type="evidence" value="ECO:0007669"/>
    <property type="project" value="InterPro"/>
</dbReference>
<keyword evidence="8" id="KW-0614">Plasmid</keyword>
<evidence type="ECO:0000256" key="7">
    <source>
        <dbReference type="SAM" id="Phobius"/>
    </source>
</evidence>
<feature type="transmembrane region" description="Helical" evidence="7">
    <location>
        <begin position="299"/>
        <end position="320"/>
    </location>
</feature>
<dbReference type="InterPro" id="IPR036259">
    <property type="entry name" value="MFS_trans_sf"/>
</dbReference>
<feature type="transmembrane region" description="Helical" evidence="7">
    <location>
        <begin position="396"/>
        <end position="417"/>
    </location>
</feature>
<dbReference type="KEGG" id="sedi:EBB79_22935"/>
<evidence type="ECO:0000313" key="9">
    <source>
        <dbReference type="Proteomes" id="UP000283063"/>
    </source>
</evidence>
<feature type="transmembrane region" description="Helical" evidence="7">
    <location>
        <begin position="81"/>
        <end position="100"/>
    </location>
</feature>
<name>A0A3T0N9Z6_9RHOB</name>
<dbReference type="Pfam" id="PF07690">
    <property type="entry name" value="MFS_1"/>
    <property type="match status" value="1"/>
</dbReference>
<reference evidence="8 9" key="1">
    <citation type="submission" date="2018-10" db="EMBL/GenBank/DDBJ databases">
        <title>Parasedimentitalea marina sp. nov., a psychrophilic bacterium isolated from deep seawater of the New Britain Trench.</title>
        <authorList>
            <person name="Cao J."/>
        </authorList>
    </citation>
    <scope>NUCLEOTIDE SEQUENCE [LARGE SCALE GENOMIC DNA]</scope>
    <source>
        <strain evidence="8 9">W43</strain>
        <plasmid evidence="8 9">pW43B</plasmid>
    </source>
</reference>
<accession>A0A3T0N9Z6</accession>
<evidence type="ECO:0000256" key="6">
    <source>
        <dbReference type="ARBA" id="ARBA00023136"/>
    </source>
</evidence>
<feature type="transmembrane region" description="Helical" evidence="7">
    <location>
        <begin position="106"/>
        <end position="127"/>
    </location>
</feature>
<evidence type="ECO:0000256" key="2">
    <source>
        <dbReference type="ARBA" id="ARBA00022448"/>
    </source>
</evidence>
<dbReference type="PANTHER" id="PTHR23517">
    <property type="entry name" value="RESISTANCE PROTEIN MDTM, PUTATIVE-RELATED-RELATED"/>
    <property type="match status" value="1"/>
</dbReference>
<keyword evidence="4 7" id="KW-0812">Transmembrane</keyword>
<keyword evidence="2" id="KW-0813">Transport</keyword>
<evidence type="ECO:0000256" key="3">
    <source>
        <dbReference type="ARBA" id="ARBA00022475"/>
    </source>
</evidence>
<keyword evidence="5 7" id="KW-1133">Transmembrane helix</keyword>
<dbReference type="SUPFAM" id="SSF103473">
    <property type="entry name" value="MFS general substrate transporter"/>
    <property type="match status" value="1"/>
</dbReference>
<feature type="transmembrane region" description="Helical" evidence="7">
    <location>
        <begin position="228"/>
        <end position="245"/>
    </location>
</feature>
<dbReference type="InterPro" id="IPR011701">
    <property type="entry name" value="MFS"/>
</dbReference>
<dbReference type="GO" id="GO:0005886">
    <property type="term" value="C:plasma membrane"/>
    <property type="evidence" value="ECO:0007669"/>
    <property type="project" value="UniProtKB-SubCell"/>
</dbReference>
<evidence type="ECO:0000313" key="8">
    <source>
        <dbReference type="EMBL" id="AZV80811.1"/>
    </source>
</evidence>
<feature type="transmembrane region" description="Helical" evidence="7">
    <location>
        <begin position="200"/>
        <end position="222"/>
    </location>
</feature>
<organism evidence="8 9">
    <name type="scientific">Parasedimentitalea marina</name>
    <dbReference type="NCBI Taxonomy" id="2483033"/>
    <lineage>
        <taxon>Bacteria</taxon>
        <taxon>Pseudomonadati</taxon>
        <taxon>Pseudomonadota</taxon>
        <taxon>Alphaproteobacteria</taxon>
        <taxon>Rhodobacterales</taxon>
        <taxon>Paracoccaceae</taxon>
        <taxon>Parasedimentitalea</taxon>
    </lineage>
</organism>